<dbReference type="GO" id="GO:0016020">
    <property type="term" value="C:membrane"/>
    <property type="evidence" value="ECO:0007669"/>
    <property type="project" value="TreeGrafter"/>
</dbReference>
<keyword evidence="1 4" id="KW-0378">Hydrolase</keyword>
<dbReference type="GO" id="GO:0016740">
    <property type="term" value="F:transferase activity"/>
    <property type="evidence" value="ECO:0007669"/>
    <property type="project" value="UniProtKB-KW"/>
</dbReference>
<dbReference type="OrthoDB" id="630895at2759"/>
<keyword evidence="3 4" id="KW-0443">Lipid metabolism</keyword>
<evidence type="ECO:0000256" key="4">
    <source>
        <dbReference type="PROSITE-ProRule" id="PRU01161"/>
    </source>
</evidence>
<dbReference type="AlphaFoldDB" id="A0A9P9EXQ3"/>
<dbReference type="PANTHER" id="PTHR24185:SF1">
    <property type="entry name" value="CALCIUM-INDEPENDENT PHOSPHOLIPASE A2-GAMMA"/>
    <property type="match status" value="1"/>
</dbReference>
<protein>
    <submittedName>
        <fullName evidence="7">Acyl transferase/acyl hydrolase/lysophospholipase</fullName>
    </submittedName>
</protein>
<keyword evidence="7" id="KW-0808">Transferase</keyword>
<feature type="active site" description="Nucleophile" evidence="4">
    <location>
        <position position="408"/>
    </location>
</feature>
<dbReference type="PANTHER" id="PTHR24185">
    <property type="entry name" value="CALCIUM-INDEPENDENT PHOSPHOLIPASE A2-GAMMA"/>
    <property type="match status" value="1"/>
</dbReference>
<accession>A0A9P9EXQ3</accession>
<sequence>MSQATVEHPESKQRNERNCNVGETSTESGPEDMMSTEVVLRHSDPSLIYSEPSNSHPLGLHVMYDQALDDKNPLREARKRVESWTSAKTGFCWIRESLPRQVPSARVLSFGYSDTPLHAAHALLAALVDDRAREPANQENDIVLLGHGFGGFVAKQLFLSTHPLSNQQQRVLNIHSLIKGIVFLGVDHNNLAISQVIRSLDFGSLRGILEWSVPANLRPELIVERYLDEWKAQIPGINSQFAAMDGLKLSIACFWETLPTTINVVTRESGILVPRDAATLNLPWIENWPLARSHLELVLYDSDKNQDCSTIINGIASVVIGIQDPDRSSSLGFRTIVGQVLRPPVRMLIGPSERHDLRILSLDGGGIKGLFSVMVLEAVMERVRQYDSPDSPDGIKPCDYFDLICGTSTGGLLAVMLGRLTYRALAEQIFRKGIWRKYGADQIYAMLGRPWFSGEVLKTEIQRVVSQRISREEKQALAASYMAPEEAMFRQFRDTKCKTLVCAVREERSGARENTEVVARLRTYDSRAGGATACKIWEACRATSAAPLFFPPITINGFKYWDGGLVSNNPIFEAYLEARAVYPTQRFRAIVSIGTGKQPPRNPSNDATTIVKYAIEQMTNTEIKHLDFTRQMVELRDVYCRLNEEGNLYKIGMDDWQQVPNVEGWARAFIASAEGQIKIDQCARKISRTQGVTTPMLDPRGLKAVRTSSNIEAFLRSESRCKGLACNLRLYELYYN</sequence>
<dbReference type="Pfam" id="PF01734">
    <property type="entry name" value="Patatin"/>
    <property type="match status" value="1"/>
</dbReference>
<evidence type="ECO:0000313" key="8">
    <source>
        <dbReference type="Proteomes" id="UP000738349"/>
    </source>
</evidence>
<name>A0A9P9EXQ3_9HYPO</name>
<keyword evidence="8" id="KW-1185">Reference proteome</keyword>
<feature type="domain" description="PNPLA" evidence="6">
    <location>
        <begin position="360"/>
        <end position="575"/>
    </location>
</feature>
<dbReference type="InterPro" id="IPR029058">
    <property type="entry name" value="AB_hydrolase_fold"/>
</dbReference>
<evidence type="ECO:0000256" key="2">
    <source>
        <dbReference type="ARBA" id="ARBA00022963"/>
    </source>
</evidence>
<feature type="short sequence motif" description="GXSXG" evidence="4">
    <location>
        <begin position="406"/>
        <end position="410"/>
    </location>
</feature>
<feature type="short sequence motif" description="GXGXXG" evidence="4">
    <location>
        <begin position="364"/>
        <end position="369"/>
    </location>
</feature>
<dbReference type="PROSITE" id="PS51635">
    <property type="entry name" value="PNPLA"/>
    <property type="match status" value="1"/>
</dbReference>
<keyword evidence="2 4" id="KW-0442">Lipid degradation</keyword>
<evidence type="ECO:0000313" key="7">
    <source>
        <dbReference type="EMBL" id="KAH7148166.1"/>
    </source>
</evidence>
<dbReference type="EMBL" id="JAGMUV010000007">
    <property type="protein sequence ID" value="KAH7148166.1"/>
    <property type="molecule type" value="Genomic_DNA"/>
</dbReference>
<dbReference type="GO" id="GO:0016042">
    <property type="term" value="P:lipid catabolic process"/>
    <property type="evidence" value="ECO:0007669"/>
    <property type="project" value="UniProtKB-UniRule"/>
</dbReference>
<dbReference type="SUPFAM" id="SSF52151">
    <property type="entry name" value="FabD/lysophospholipase-like"/>
    <property type="match status" value="1"/>
</dbReference>
<evidence type="ECO:0000256" key="1">
    <source>
        <dbReference type="ARBA" id="ARBA00022801"/>
    </source>
</evidence>
<dbReference type="Gene3D" id="3.40.1090.10">
    <property type="entry name" value="Cytosolic phospholipase A2 catalytic domain"/>
    <property type="match status" value="1"/>
</dbReference>
<dbReference type="InterPro" id="IPR016035">
    <property type="entry name" value="Acyl_Trfase/lysoPLipase"/>
</dbReference>
<dbReference type="SUPFAM" id="SSF53474">
    <property type="entry name" value="alpha/beta-Hydrolases"/>
    <property type="match status" value="1"/>
</dbReference>
<feature type="active site" description="Proton acceptor" evidence="4">
    <location>
        <position position="562"/>
    </location>
</feature>
<dbReference type="GO" id="GO:0046486">
    <property type="term" value="P:glycerolipid metabolic process"/>
    <property type="evidence" value="ECO:0007669"/>
    <property type="project" value="UniProtKB-ARBA"/>
</dbReference>
<proteinExistence type="predicted"/>
<dbReference type="Proteomes" id="UP000738349">
    <property type="component" value="Unassembled WGS sequence"/>
</dbReference>
<evidence type="ECO:0000256" key="3">
    <source>
        <dbReference type="ARBA" id="ARBA00023098"/>
    </source>
</evidence>
<dbReference type="GO" id="GO:0019369">
    <property type="term" value="P:arachidonate metabolic process"/>
    <property type="evidence" value="ECO:0007669"/>
    <property type="project" value="TreeGrafter"/>
</dbReference>
<evidence type="ECO:0000259" key="6">
    <source>
        <dbReference type="PROSITE" id="PS51635"/>
    </source>
</evidence>
<comment type="caution">
    <text evidence="7">The sequence shown here is derived from an EMBL/GenBank/DDBJ whole genome shotgun (WGS) entry which is preliminary data.</text>
</comment>
<feature type="compositionally biased region" description="Basic and acidic residues" evidence="5">
    <location>
        <begin position="7"/>
        <end position="17"/>
    </location>
</feature>
<feature type="short sequence motif" description="DGA/G" evidence="4">
    <location>
        <begin position="562"/>
        <end position="564"/>
    </location>
</feature>
<dbReference type="GO" id="GO:0047499">
    <property type="term" value="F:calcium-independent phospholipase A2 activity"/>
    <property type="evidence" value="ECO:0007669"/>
    <property type="project" value="TreeGrafter"/>
</dbReference>
<gene>
    <name evidence="7" type="ORF">EDB81DRAFT_932460</name>
</gene>
<organism evidence="7 8">
    <name type="scientific">Dactylonectria macrodidyma</name>
    <dbReference type="NCBI Taxonomy" id="307937"/>
    <lineage>
        <taxon>Eukaryota</taxon>
        <taxon>Fungi</taxon>
        <taxon>Dikarya</taxon>
        <taxon>Ascomycota</taxon>
        <taxon>Pezizomycotina</taxon>
        <taxon>Sordariomycetes</taxon>
        <taxon>Hypocreomycetidae</taxon>
        <taxon>Hypocreales</taxon>
        <taxon>Nectriaceae</taxon>
        <taxon>Dactylonectria</taxon>
    </lineage>
</organism>
<evidence type="ECO:0000256" key="5">
    <source>
        <dbReference type="SAM" id="MobiDB-lite"/>
    </source>
</evidence>
<dbReference type="InterPro" id="IPR002641">
    <property type="entry name" value="PNPLA_dom"/>
</dbReference>
<feature type="region of interest" description="Disordered" evidence="5">
    <location>
        <begin position="1"/>
        <end position="33"/>
    </location>
</feature>
<reference evidence="7" key="1">
    <citation type="journal article" date="2021" name="Nat. Commun.">
        <title>Genetic determinants of endophytism in the Arabidopsis root mycobiome.</title>
        <authorList>
            <person name="Mesny F."/>
            <person name="Miyauchi S."/>
            <person name="Thiergart T."/>
            <person name="Pickel B."/>
            <person name="Atanasova L."/>
            <person name="Karlsson M."/>
            <person name="Huettel B."/>
            <person name="Barry K.W."/>
            <person name="Haridas S."/>
            <person name="Chen C."/>
            <person name="Bauer D."/>
            <person name="Andreopoulos W."/>
            <person name="Pangilinan J."/>
            <person name="LaButti K."/>
            <person name="Riley R."/>
            <person name="Lipzen A."/>
            <person name="Clum A."/>
            <person name="Drula E."/>
            <person name="Henrissat B."/>
            <person name="Kohler A."/>
            <person name="Grigoriev I.V."/>
            <person name="Martin F.M."/>
            <person name="Hacquard S."/>
        </authorList>
    </citation>
    <scope>NUCLEOTIDE SEQUENCE</scope>
    <source>
        <strain evidence="7">MPI-CAGE-AT-0147</strain>
    </source>
</reference>